<name>W4RNB1_9BACI</name>
<evidence type="ECO:0000313" key="1">
    <source>
        <dbReference type="EMBL" id="GAE45801.1"/>
    </source>
</evidence>
<protein>
    <submittedName>
        <fullName evidence="1">Uncharacterized protein</fullName>
    </submittedName>
</protein>
<keyword evidence="2" id="KW-1185">Reference proteome</keyword>
<proteinExistence type="predicted"/>
<dbReference type="AlphaFoldDB" id="W4RNB1"/>
<dbReference type="RefSeq" id="WP_023626015.1">
    <property type="nucleotide sequence ID" value="NZ_BAUW01000029.1"/>
</dbReference>
<dbReference type="Proteomes" id="UP000018949">
    <property type="component" value="Unassembled WGS sequence"/>
</dbReference>
<organism evidence="1 2">
    <name type="scientific">Mesobacillus boroniphilus JCM 21738</name>
    <dbReference type="NCBI Taxonomy" id="1294265"/>
    <lineage>
        <taxon>Bacteria</taxon>
        <taxon>Bacillati</taxon>
        <taxon>Bacillota</taxon>
        <taxon>Bacilli</taxon>
        <taxon>Bacillales</taxon>
        <taxon>Bacillaceae</taxon>
        <taxon>Mesobacillus</taxon>
    </lineage>
</organism>
<dbReference type="EMBL" id="BAUW01000029">
    <property type="protein sequence ID" value="GAE45801.1"/>
    <property type="molecule type" value="Genomic_DNA"/>
</dbReference>
<evidence type="ECO:0000313" key="2">
    <source>
        <dbReference type="Proteomes" id="UP000018949"/>
    </source>
</evidence>
<comment type="caution">
    <text evidence="1">The sequence shown here is derived from an EMBL/GenBank/DDBJ whole genome shotgun (WGS) entry which is preliminary data.</text>
</comment>
<sequence>MKQYLKIFVHTEINRVNRLLEEGWELIDTSKVLYPDGGEGMEYHLGLPAETRVKQLMEIIRMYEKYGFKSDLIHDFAESKKEDLLSYTTEPELDMPETPVTRFLTLYEEAVNGKSVKYYKRKMHPFNDPALDYMDIDM</sequence>
<gene>
    <name evidence="1" type="ORF">JCM21738_2647</name>
</gene>
<accession>W4RNB1</accession>
<reference evidence="1 2" key="1">
    <citation type="submission" date="2013-12" db="EMBL/GenBank/DDBJ databases">
        <title>NBRP : Genome information of microbial organism related human and environment.</title>
        <authorList>
            <person name="Hattori M."/>
            <person name="Oshima K."/>
            <person name="Inaba H."/>
            <person name="Suda W."/>
            <person name="Sakamoto M."/>
            <person name="Iino T."/>
            <person name="Kitahara M."/>
            <person name="Oshida Y."/>
            <person name="Iida T."/>
            <person name="Kudo T."/>
            <person name="Itoh T."/>
            <person name="Ahmed I."/>
            <person name="Ohkuma M."/>
        </authorList>
    </citation>
    <scope>NUCLEOTIDE SEQUENCE [LARGE SCALE GENOMIC DNA]</scope>
    <source>
        <strain evidence="1 2">JCM 21738</strain>
    </source>
</reference>